<evidence type="ECO:0000313" key="3">
    <source>
        <dbReference type="Proteomes" id="UP000003039"/>
    </source>
</evidence>
<comment type="caution">
    <text evidence="2">The sequence shown here is derived from an EMBL/GenBank/DDBJ whole genome shotgun (WGS) entry which is preliminary data.</text>
</comment>
<sequence length="128" mass="14377">MPQKSQNAQKHNQYQKTQNGFKTRSDNHGINGAYLAIGKQGLVGIDCPHGTLESILYREVASEPQYQPDGHICTGHGTCTQNRIQKQHEACMQHRLQHDEHPGSARSAQARNGFAQEKCVPYRKGNRK</sequence>
<evidence type="ECO:0000313" key="2">
    <source>
        <dbReference type="EMBL" id="EED66916.1"/>
    </source>
</evidence>
<gene>
    <name evidence="2" type="ORF">CtesDRAFT_PD1862</name>
</gene>
<feature type="region of interest" description="Disordered" evidence="1">
    <location>
        <begin position="96"/>
        <end position="128"/>
    </location>
</feature>
<protein>
    <submittedName>
        <fullName evidence="2">Uncharacterized protein</fullName>
    </submittedName>
</protein>
<evidence type="ECO:0000256" key="1">
    <source>
        <dbReference type="SAM" id="MobiDB-lite"/>
    </source>
</evidence>
<feature type="compositionally biased region" description="Polar residues" evidence="1">
    <location>
        <begin position="1"/>
        <end position="22"/>
    </location>
</feature>
<dbReference type="EMBL" id="AAUJ02000001">
    <property type="protein sequence ID" value="EED66916.1"/>
    <property type="molecule type" value="Genomic_DNA"/>
</dbReference>
<name>B7X5C4_COMTK</name>
<dbReference type="Proteomes" id="UP000003039">
    <property type="component" value="Unassembled WGS sequence"/>
</dbReference>
<reference evidence="2 3" key="1">
    <citation type="journal article" date="2004" name="Appl. Environ. Microbiol.">
        <title>Mineralization of individual congeners of linear alkylbenzenesulfonate by defined pairs of heterotrophic bacteria.</title>
        <authorList>
            <person name="Schleheck D."/>
            <person name="Knepper T.P."/>
            <person name="Fischer K."/>
            <person name="Cook A.M."/>
        </authorList>
    </citation>
    <scope>NUCLEOTIDE SEQUENCE [LARGE SCALE GENOMIC DNA]</scope>
    <source>
        <strain evidence="3">DSM 14576 / KF-1</strain>
    </source>
</reference>
<dbReference type="AlphaFoldDB" id="B7X5C4"/>
<organism evidence="2 3">
    <name type="scientific">Comamonas testosteroni (strain DSM 14576 / KF-1)</name>
    <name type="common">Pseudomonas testosteroni</name>
    <dbReference type="NCBI Taxonomy" id="399795"/>
    <lineage>
        <taxon>Bacteria</taxon>
        <taxon>Pseudomonadati</taxon>
        <taxon>Pseudomonadota</taxon>
        <taxon>Betaproteobacteria</taxon>
        <taxon>Burkholderiales</taxon>
        <taxon>Comamonadaceae</taxon>
        <taxon>Comamonas</taxon>
    </lineage>
</organism>
<feature type="region of interest" description="Disordered" evidence="1">
    <location>
        <begin position="1"/>
        <end position="27"/>
    </location>
</feature>
<accession>B7X5C4</accession>
<proteinExistence type="predicted"/>